<organism evidence="7 8">
    <name type="scientific">Carya illinoinensis</name>
    <name type="common">Pecan</name>
    <dbReference type="NCBI Taxonomy" id="32201"/>
    <lineage>
        <taxon>Eukaryota</taxon>
        <taxon>Viridiplantae</taxon>
        <taxon>Streptophyta</taxon>
        <taxon>Embryophyta</taxon>
        <taxon>Tracheophyta</taxon>
        <taxon>Spermatophyta</taxon>
        <taxon>Magnoliopsida</taxon>
        <taxon>eudicotyledons</taxon>
        <taxon>Gunneridae</taxon>
        <taxon>Pentapetalae</taxon>
        <taxon>rosids</taxon>
        <taxon>fabids</taxon>
        <taxon>Fagales</taxon>
        <taxon>Juglandaceae</taxon>
        <taxon>Carya</taxon>
    </lineage>
</organism>
<feature type="domain" description="Fe2OG dioxygenase" evidence="6">
    <location>
        <begin position="222"/>
        <end position="325"/>
    </location>
</feature>
<evidence type="ECO:0000313" key="8">
    <source>
        <dbReference type="Proteomes" id="UP000811609"/>
    </source>
</evidence>
<evidence type="ECO:0000256" key="3">
    <source>
        <dbReference type="ARBA" id="ARBA00022896"/>
    </source>
</evidence>
<gene>
    <name evidence="7" type="ORF">CIPAW_11G090100</name>
</gene>
<dbReference type="InterPro" id="IPR026992">
    <property type="entry name" value="DIOX_N"/>
</dbReference>
<dbReference type="Proteomes" id="UP000811609">
    <property type="component" value="Chromosome 11"/>
</dbReference>
<evidence type="ECO:0000313" key="7">
    <source>
        <dbReference type="EMBL" id="KAG6636140.1"/>
    </source>
</evidence>
<dbReference type="PANTHER" id="PTHR47991">
    <property type="entry name" value="OXOGLUTARATE/IRON-DEPENDENT DIOXYGENASE"/>
    <property type="match status" value="1"/>
</dbReference>
<dbReference type="InterPro" id="IPR050295">
    <property type="entry name" value="Plant_2OG-oxidoreductases"/>
</dbReference>
<name>A0A8T1P5I7_CARIL</name>
<evidence type="ECO:0000259" key="6">
    <source>
        <dbReference type="PROSITE" id="PS51471"/>
    </source>
</evidence>
<dbReference type="GO" id="GO:0016491">
    <property type="term" value="F:oxidoreductase activity"/>
    <property type="evidence" value="ECO:0007669"/>
    <property type="project" value="UniProtKB-KW"/>
</dbReference>
<keyword evidence="5" id="KW-0560">Oxidoreductase</keyword>
<dbReference type="EMBL" id="CM031819">
    <property type="protein sequence ID" value="KAG6636140.1"/>
    <property type="molecule type" value="Genomic_DNA"/>
</dbReference>
<keyword evidence="8" id="KW-1185">Reference proteome</keyword>
<dbReference type="GO" id="GO:0046872">
    <property type="term" value="F:metal ion binding"/>
    <property type="evidence" value="ECO:0007669"/>
    <property type="project" value="UniProtKB-KW"/>
</dbReference>
<protein>
    <recommendedName>
        <fullName evidence="6">Fe2OG dioxygenase domain-containing protein</fullName>
    </recommendedName>
</protein>
<reference evidence="7" key="1">
    <citation type="submission" date="2020-12" db="EMBL/GenBank/DDBJ databases">
        <title>WGS assembly of Carya illinoinensis cv. Pawnee.</title>
        <authorList>
            <person name="Platts A."/>
            <person name="Shu S."/>
            <person name="Wright S."/>
            <person name="Barry K."/>
            <person name="Edger P."/>
            <person name="Pires J.C."/>
            <person name="Schmutz J."/>
        </authorList>
    </citation>
    <scope>NUCLEOTIDE SEQUENCE</scope>
    <source>
        <tissue evidence="7">Leaf</tissue>
    </source>
</reference>
<dbReference type="Pfam" id="PF03171">
    <property type="entry name" value="2OG-FeII_Oxy"/>
    <property type="match status" value="1"/>
</dbReference>
<accession>A0A8T1P5I7</accession>
<comment type="caution">
    <text evidence="7">The sequence shown here is derived from an EMBL/GenBank/DDBJ whole genome shotgun (WGS) entry which is preliminary data.</text>
</comment>
<keyword evidence="2 5" id="KW-0479">Metal-binding</keyword>
<dbReference type="GO" id="GO:0031418">
    <property type="term" value="F:L-ascorbic acid binding"/>
    <property type="evidence" value="ECO:0007669"/>
    <property type="project" value="UniProtKB-KW"/>
</dbReference>
<dbReference type="Pfam" id="PF14226">
    <property type="entry name" value="DIOX_N"/>
    <property type="match status" value="2"/>
</dbReference>
<evidence type="ECO:0000256" key="1">
    <source>
        <dbReference type="ARBA" id="ARBA00008056"/>
    </source>
</evidence>
<evidence type="ECO:0000256" key="4">
    <source>
        <dbReference type="ARBA" id="ARBA00023004"/>
    </source>
</evidence>
<evidence type="ECO:0000256" key="2">
    <source>
        <dbReference type="ARBA" id="ARBA00022723"/>
    </source>
</evidence>
<dbReference type="PROSITE" id="PS51471">
    <property type="entry name" value="FE2OG_OXY"/>
    <property type="match status" value="1"/>
</dbReference>
<keyword evidence="4 5" id="KW-0408">Iron</keyword>
<sequence length="370" mass="41163">MISIKQLAETRGDLTSIPTAYNFFTPNNDIHLPVVSDELYEDSIPTIDFSLLTSGTPEQRSKIVNDLGKACRDWGFFVVIKYDIAVLSSGFFLSTCIGIKVDDDYQVINHGVPESLMKVMIETCGEFFKLSEEEKQEYAGKDILDPIFYGTSINGAATQVLFWRDFIKFFVHPKFHCPTKPTGLGEISMEYCKRTGEVARELMKGISVSLGLEEGYIEKAMNLDSGLQFVAANLYPPCPKPDVAIGLPPHSDYGLLTLLIHNGVCGLQVQHKGNWVNLNPNPNAFVVNIGNHMEILSKGKYKSVFHRALVNETDARMSILVVHGPALETVVSPAPELVDNETNPPAFAGMKYREYLEMLQSKIHARLSPK</sequence>
<keyword evidence="3" id="KW-0847">Vitamin C</keyword>
<dbReference type="InterPro" id="IPR044861">
    <property type="entry name" value="IPNS-like_FE2OG_OXY"/>
</dbReference>
<evidence type="ECO:0000256" key="5">
    <source>
        <dbReference type="RuleBase" id="RU003682"/>
    </source>
</evidence>
<comment type="similarity">
    <text evidence="1 5">Belongs to the iron/ascorbate-dependent oxidoreductase family.</text>
</comment>
<proteinExistence type="inferred from homology"/>
<dbReference type="AlphaFoldDB" id="A0A8T1P5I7"/>
<dbReference type="InterPro" id="IPR005123">
    <property type="entry name" value="Oxoglu/Fe-dep_dioxygenase_dom"/>
</dbReference>